<dbReference type="PANTHER" id="PTHR11271">
    <property type="entry name" value="GUANINE DEAMINASE"/>
    <property type="match status" value="1"/>
</dbReference>
<evidence type="ECO:0000313" key="7">
    <source>
        <dbReference type="EMBL" id="PSN62504.1"/>
    </source>
</evidence>
<dbReference type="SUPFAM" id="SSF51338">
    <property type="entry name" value="Composite domain of metallo-dependent hydrolases"/>
    <property type="match status" value="2"/>
</dbReference>
<evidence type="ECO:0000313" key="8">
    <source>
        <dbReference type="Proteomes" id="UP000240883"/>
    </source>
</evidence>
<dbReference type="InterPro" id="IPR006680">
    <property type="entry name" value="Amidohydro-rel"/>
</dbReference>
<evidence type="ECO:0000256" key="1">
    <source>
        <dbReference type="ARBA" id="ARBA00001947"/>
    </source>
</evidence>
<keyword evidence="8" id="KW-1185">Reference proteome</keyword>
<feature type="signal peptide" evidence="5">
    <location>
        <begin position="1"/>
        <end position="22"/>
    </location>
</feature>
<dbReference type="EMBL" id="KZ678141">
    <property type="protein sequence ID" value="PSN62504.1"/>
    <property type="molecule type" value="Genomic_DNA"/>
</dbReference>
<comment type="cofactor">
    <cofactor evidence="1">
        <name>Zn(2+)</name>
        <dbReference type="ChEBI" id="CHEBI:29105"/>
    </cofactor>
</comment>
<feature type="domain" description="Amidohydrolase-related" evidence="6">
    <location>
        <begin position="282"/>
        <end position="447"/>
    </location>
</feature>
<dbReference type="Pfam" id="PF01979">
    <property type="entry name" value="Amidohydro_1"/>
    <property type="match status" value="2"/>
</dbReference>
<dbReference type="GO" id="GO:0019239">
    <property type="term" value="F:deaminase activity"/>
    <property type="evidence" value="ECO:0007669"/>
    <property type="project" value="TreeGrafter"/>
</dbReference>
<keyword evidence="2" id="KW-0479">Metal-binding</keyword>
<dbReference type="InterPro" id="IPR051607">
    <property type="entry name" value="Metallo-dep_hydrolases"/>
</dbReference>
<dbReference type="GO" id="GO:0046872">
    <property type="term" value="F:metal ion binding"/>
    <property type="evidence" value="ECO:0007669"/>
    <property type="project" value="UniProtKB-KW"/>
</dbReference>
<evidence type="ECO:0000256" key="5">
    <source>
        <dbReference type="SAM" id="SignalP"/>
    </source>
</evidence>
<dbReference type="AlphaFoldDB" id="A0A2T2NAQ3"/>
<accession>A0A2T2NAQ3</accession>
<evidence type="ECO:0000256" key="3">
    <source>
        <dbReference type="ARBA" id="ARBA00022801"/>
    </source>
</evidence>
<dbReference type="OrthoDB" id="194468at2759"/>
<dbReference type="STRING" id="1448308.A0A2T2NAQ3"/>
<feature type="domain" description="Amidohydrolase-related" evidence="6">
    <location>
        <begin position="90"/>
        <end position="194"/>
    </location>
</feature>
<evidence type="ECO:0000259" key="6">
    <source>
        <dbReference type="Pfam" id="PF01979"/>
    </source>
</evidence>
<dbReference type="SUPFAM" id="SSF51556">
    <property type="entry name" value="Metallo-dependent hydrolases"/>
    <property type="match status" value="1"/>
</dbReference>
<organism evidence="7 8">
    <name type="scientific">Corynespora cassiicola Philippines</name>
    <dbReference type="NCBI Taxonomy" id="1448308"/>
    <lineage>
        <taxon>Eukaryota</taxon>
        <taxon>Fungi</taxon>
        <taxon>Dikarya</taxon>
        <taxon>Ascomycota</taxon>
        <taxon>Pezizomycotina</taxon>
        <taxon>Dothideomycetes</taxon>
        <taxon>Pleosporomycetidae</taxon>
        <taxon>Pleosporales</taxon>
        <taxon>Corynesporascaceae</taxon>
        <taxon>Corynespora</taxon>
    </lineage>
</organism>
<dbReference type="InterPro" id="IPR032466">
    <property type="entry name" value="Metal_Hydrolase"/>
</dbReference>
<protein>
    <recommendedName>
        <fullName evidence="6">Amidohydrolase-related domain-containing protein</fullName>
    </recommendedName>
</protein>
<dbReference type="Gene3D" id="2.30.40.10">
    <property type="entry name" value="Urease, subunit C, domain 1"/>
    <property type="match status" value="1"/>
</dbReference>
<dbReference type="GO" id="GO:0005829">
    <property type="term" value="C:cytosol"/>
    <property type="evidence" value="ECO:0007669"/>
    <property type="project" value="TreeGrafter"/>
</dbReference>
<evidence type="ECO:0000256" key="4">
    <source>
        <dbReference type="ARBA" id="ARBA00022833"/>
    </source>
</evidence>
<reference evidence="7 8" key="1">
    <citation type="journal article" date="2018" name="Front. Microbiol.">
        <title>Genome-Wide Analysis of Corynespora cassiicola Leaf Fall Disease Putative Effectors.</title>
        <authorList>
            <person name="Lopez D."/>
            <person name="Ribeiro S."/>
            <person name="Label P."/>
            <person name="Fumanal B."/>
            <person name="Venisse J.S."/>
            <person name="Kohler A."/>
            <person name="de Oliveira R.R."/>
            <person name="Labutti K."/>
            <person name="Lipzen A."/>
            <person name="Lail K."/>
            <person name="Bauer D."/>
            <person name="Ohm R.A."/>
            <person name="Barry K.W."/>
            <person name="Spatafora J."/>
            <person name="Grigoriev I.V."/>
            <person name="Martin F.M."/>
            <person name="Pujade-Renaud V."/>
        </authorList>
    </citation>
    <scope>NUCLEOTIDE SEQUENCE [LARGE SCALE GENOMIC DNA]</scope>
    <source>
        <strain evidence="7 8">Philippines</strain>
    </source>
</reference>
<dbReference type="PANTHER" id="PTHR11271:SF37">
    <property type="entry name" value="FAMILY PROTEIN, PUTATIVE (AFU_ORTHOLOGUE AFUA_4G00460)-RELATED"/>
    <property type="match status" value="1"/>
</dbReference>
<dbReference type="Gene3D" id="3.20.20.140">
    <property type="entry name" value="Metal-dependent hydrolases"/>
    <property type="match status" value="1"/>
</dbReference>
<dbReference type="InterPro" id="IPR011059">
    <property type="entry name" value="Metal-dep_hydrolase_composite"/>
</dbReference>
<keyword evidence="5" id="KW-0732">Signal</keyword>
<keyword evidence="3" id="KW-0378">Hydrolase</keyword>
<evidence type="ECO:0000256" key="2">
    <source>
        <dbReference type="ARBA" id="ARBA00022723"/>
    </source>
</evidence>
<keyword evidence="4" id="KW-0862">Zinc</keyword>
<dbReference type="Proteomes" id="UP000240883">
    <property type="component" value="Unassembled WGS sequence"/>
</dbReference>
<gene>
    <name evidence="7" type="ORF">BS50DRAFT_649537</name>
</gene>
<proteinExistence type="predicted"/>
<sequence>MRFKFLSHLLCTGIFATPFASATASHRSTNQSSIILHGGTIITYNTTTSSVSVLRNSSVFIKDSIIVSVGETLSPSDIATAEVIDVSGKIISPGFSDTHHHLWQSAYKTTISNTSLGEYLVRYGEFSSARQHFKPEDIYLGTLVGVYEALNAGVTSILDHAHHTWSKDQSVAGLRGAVDSRARVWWTYGIHDLEDEFTLNDQFEDLSHLARDKENIWSGSRASFGIAYDRFLHRLCLINCALITVYRDLNLSIITTHFVGDRMGLPNSPTLLNSFSALNTTTPIVFSHGRSVNPDDAALLRRYNHFLGVSSESAHHYGQDHPEAHHVQDQVALGIDTHTTYSTDIVTQARLWLQVTRLRLYKLVTDNWKMPTNNPMSVNQAFILATYNGARAFHREDLGIIAPGAKADIVVFRGDSPNMLGWRDPVAAVILHSNVGDMEHVLIDGDFVKRDGKLIGSDIEDVQRRFLNSAERIQRIYEEMPPTVLEGEYVPGVPYQATDIADVIPGNGTGY</sequence>
<feature type="chain" id="PRO_5015612764" description="Amidohydrolase-related domain-containing protein" evidence="5">
    <location>
        <begin position="23"/>
        <end position="511"/>
    </location>
</feature>
<name>A0A2T2NAQ3_CORCC</name>